<evidence type="ECO:0000256" key="3">
    <source>
        <dbReference type="ARBA" id="ARBA00004550"/>
    </source>
</evidence>
<dbReference type="Proteomes" id="UP000472260">
    <property type="component" value="Unassembled WGS sequence"/>
</dbReference>
<comment type="similarity">
    <text evidence="4">Belongs to the IL-1 family.</text>
</comment>
<evidence type="ECO:0000256" key="10">
    <source>
        <dbReference type="ARBA" id="ARBA00023198"/>
    </source>
</evidence>
<dbReference type="Ensembl" id="ENSSANT00000110734.1">
    <property type="protein sequence ID" value="ENSSANP00000104344.1"/>
    <property type="gene ID" value="ENSSANG00000051098.1"/>
</dbReference>
<feature type="region of interest" description="Disordered" evidence="13">
    <location>
        <begin position="1"/>
        <end position="23"/>
    </location>
</feature>
<name>A0A671T818_9TELE</name>
<evidence type="ECO:0000313" key="14">
    <source>
        <dbReference type="Ensembl" id="ENSSANP00000104344.1"/>
    </source>
</evidence>
<dbReference type="GO" id="GO:0001660">
    <property type="term" value="P:fever generation"/>
    <property type="evidence" value="ECO:0007669"/>
    <property type="project" value="UniProtKB-KW"/>
</dbReference>
<sequence length="249" mass="28486">MEDTELGALQEPSHPQPEQKEKDIEDNCFVDDDVLRSLANMSLNLMVDQDSDADNPFCNGDWQLNESQIVAETADIAYSKNDLFFTVFIHFEVCNVEISISFIRKWKFCYLFSVIFHKFHFFPPPAKLTIFHGTFLGMVTSDRESGVPVVLNFTGTDNFLCCTGQGEDKILTIKSCIAEHCSAYDRKNIHISADDPEKSSLIFYMSQKWDGLRYFESALHRGWFIHTVNDDVVKMKRGNNTSSSCFVLE</sequence>
<dbReference type="GO" id="GO:0005125">
    <property type="term" value="F:cytokine activity"/>
    <property type="evidence" value="ECO:0007669"/>
    <property type="project" value="UniProtKB-KW"/>
</dbReference>
<keyword evidence="15" id="KW-1185">Reference proteome</keyword>
<evidence type="ECO:0000256" key="13">
    <source>
        <dbReference type="SAM" id="MobiDB-lite"/>
    </source>
</evidence>
<accession>A0A671T818</accession>
<dbReference type="GO" id="GO:0042119">
    <property type="term" value="P:neutrophil activation"/>
    <property type="evidence" value="ECO:0007669"/>
    <property type="project" value="TreeGrafter"/>
</dbReference>
<evidence type="ECO:0000256" key="6">
    <source>
        <dbReference type="ARBA" id="ARBA00022490"/>
    </source>
</evidence>
<evidence type="ECO:0000313" key="15">
    <source>
        <dbReference type="Proteomes" id="UP000472260"/>
    </source>
</evidence>
<dbReference type="GO" id="GO:0005829">
    <property type="term" value="C:cytosol"/>
    <property type="evidence" value="ECO:0007669"/>
    <property type="project" value="UniProtKB-SubCell"/>
</dbReference>
<evidence type="ECO:0000256" key="1">
    <source>
        <dbReference type="ARBA" id="ARBA00004371"/>
    </source>
</evidence>
<protein>
    <recommendedName>
        <fullName evidence="5">Interleukin-1 beta</fullName>
    </recommendedName>
</protein>
<keyword evidence="6" id="KW-0963">Cytoplasm</keyword>
<evidence type="ECO:0000256" key="5">
    <source>
        <dbReference type="ARBA" id="ARBA00014702"/>
    </source>
</evidence>
<proteinExistence type="inferred from homology"/>
<keyword evidence="12" id="KW-0497">Mitogen</keyword>
<keyword evidence="11" id="KW-0458">Lysosome</keyword>
<dbReference type="InterPro" id="IPR000975">
    <property type="entry name" value="IL-1_fam"/>
</dbReference>
<evidence type="ECO:0000256" key="4">
    <source>
        <dbReference type="ARBA" id="ARBA00010448"/>
    </source>
</evidence>
<keyword evidence="8" id="KW-0964">Secreted</keyword>
<evidence type="ECO:0000256" key="2">
    <source>
        <dbReference type="ARBA" id="ARBA00004514"/>
    </source>
</evidence>
<dbReference type="InterPro" id="IPR008996">
    <property type="entry name" value="IL1/FGF"/>
</dbReference>
<evidence type="ECO:0000256" key="7">
    <source>
        <dbReference type="ARBA" id="ARBA00022514"/>
    </source>
</evidence>
<dbReference type="GO" id="GO:0006955">
    <property type="term" value="P:immune response"/>
    <property type="evidence" value="ECO:0007669"/>
    <property type="project" value="InterPro"/>
</dbReference>
<dbReference type="GO" id="GO:0005764">
    <property type="term" value="C:lysosome"/>
    <property type="evidence" value="ECO:0007669"/>
    <property type="project" value="UniProtKB-SubCell"/>
</dbReference>
<evidence type="ECO:0000256" key="12">
    <source>
        <dbReference type="ARBA" id="ARBA00023246"/>
    </source>
</evidence>
<dbReference type="PANTHER" id="PTHR10078:SF30">
    <property type="entry name" value="INTERLEUKIN-1 BETA"/>
    <property type="match status" value="1"/>
</dbReference>
<keyword evidence="10" id="KW-0395">Inflammatory response</keyword>
<dbReference type="GO" id="GO:0010628">
    <property type="term" value="P:positive regulation of gene expression"/>
    <property type="evidence" value="ECO:0007669"/>
    <property type="project" value="TreeGrafter"/>
</dbReference>
<dbReference type="CDD" id="cd00100">
    <property type="entry name" value="beta-trefoil_IL1"/>
    <property type="match status" value="1"/>
</dbReference>
<dbReference type="GO" id="GO:1901222">
    <property type="term" value="P:regulation of non-canonical NF-kappaB signal transduction"/>
    <property type="evidence" value="ECO:0007669"/>
    <property type="project" value="TreeGrafter"/>
</dbReference>
<reference evidence="14" key="2">
    <citation type="submission" date="2025-09" db="UniProtKB">
        <authorList>
            <consortium name="Ensembl"/>
        </authorList>
    </citation>
    <scope>IDENTIFICATION</scope>
</reference>
<dbReference type="Gene3D" id="2.80.10.50">
    <property type="match status" value="1"/>
</dbReference>
<evidence type="ECO:0000256" key="8">
    <source>
        <dbReference type="ARBA" id="ARBA00022525"/>
    </source>
</evidence>
<dbReference type="AlphaFoldDB" id="A0A671T818"/>
<dbReference type="GO" id="GO:0005615">
    <property type="term" value="C:extracellular space"/>
    <property type="evidence" value="ECO:0007669"/>
    <property type="project" value="UniProtKB-KW"/>
</dbReference>
<dbReference type="GO" id="GO:0019221">
    <property type="term" value="P:cytokine-mediated signaling pathway"/>
    <property type="evidence" value="ECO:0007669"/>
    <property type="project" value="TreeGrafter"/>
</dbReference>
<evidence type="ECO:0000256" key="11">
    <source>
        <dbReference type="ARBA" id="ARBA00023228"/>
    </source>
</evidence>
<dbReference type="GO" id="GO:0071222">
    <property type="term" value="P:cellular response to lipopolysaccharide"/>
    <property type="evidence" value="ECO:0007669"/>
    <property type="project" value="TreeGrafter"/>
</dbReference>
<comment type="subcellular location">
    <subcellularLocation>
        <location evidence="2">Cytoplasm</location>
        <location evidence="2">Cytosol</location>
    </subcellularLocation>
    <subcellularLocation>
        <location evidence="1">Lysosome</location>
    </subcellularLocation>
    <subcellularLocation>
        <location evidence="3">Secreted</location>
        <location evidence="3">Extracellular exosome</location>
    </subcellularLocation>
</comment>
<evidence type="ECO:0000256" key="9">
    <source>
        <dbReference type="ARBA" id="ARBA00022620"/>
    </source>
</evidence>
<reference evidence="14" key="1">
    <citation type="submission" date="2025-08" db="UniProtKB">
        <authorList>
            <consortium name="Ensembl"/>
        </authorList>
    </citation>
    <scope>IDENTIFICATION</scope>
</reference>
<dbReference type="GO" id="GO:0051781">
    <property type="term" value="P:positive regulation of cell division"/>
    <property type="evidence" value="ECO:0007669"/>
    <property type="project" value="UniProtKB-KW"/>
</dbReference>
<dbReference type="GO" id="GO:0048246">
    <property type="term" value="P:macrophage chemotaxis"/>
    <property type="evidence" value="ECO:0007669"/>
    <property type="project" value="TreeGrafter"/>
</dbReference>
<keyword evidence="9" id="KW-0666">Pyrogen</keyword>
<dbReference type="PANTHER" id="PTHR10078">
    <property type="entry name" value="INTERLEUKIN-1 FAMILY MEMBER"/>
    <property type="match status" value="1"/>
</dbReference>
<dbReference type="SUPFAM" id="SSF50353">
    <property type="entry name" value="Cytokine"/>
    <property type="match status" value="1"/>
</dbReference>
<keyword evidence="7" id="KW-0202">Cytokine</keyword>
<organism evidence="14 15">
    <name type="scientific">Sinocyclocheilus anshuiensis</name>
    <dbReference type="NCBI Taxonomy" id="1608454"/>
    <lineage>
        <taxon>Eukaryota</taxon>
        <taxon>Metazoa</taxon>
        <taxon>Chordata</taxon>
        <taxon>Craniata</taxon>
        <taxon>Vertebrata</taxon>
        <taxon>Euteleostomi</taxon>
        <taxon>Actinopterygii</taxon>
        <taxon>Neopterygii</taxon>
        <taxon>Teleostei</taxon>
        <taxon>Ostariophysi</taxon>
        <taxon>Cypriniformes</taxon>
        <taxon>Cyprinidae</taxon>
        <taxon>Cyprininae</taxon>
        <taxon>Sinocyclocheilus</taxon>
    </lineage>
</organism>